<evidence type="ECO:0008006" key="2">
    <source>
        <dbReference type="Google" id="ProtNLM"/>
    </source>
</evidence>
<dbReference type="EMBL" id="UINC01193739">
    <property type="protein sequence ID" value="SVE09497.1"/>
    <property type="molecule type" value="Genomic_DNA"/>
</dbReference>
<proteinExistence type="predicted"/>
<dbReference type="SUPFAM" id="SSF49899">
    <property type="entry name" value="Concanavalin A-like lectins/glucanases"/>
    <property type="match status" value="1"/>
</dbReference>
<feature type="non-terminal residue" evidence="1">
    <location>
        <position position="191"/>
    </location>
</feature>
<dbReference type="AlphaFoldDB" id="A0A383ANU8"/>
<dbReference type="Gene3D" id="2.60.120.200">
    <property type="match status" value="1"/>
</dbReference>
<evidence type="ECO:0000313" key="1">
    <source>
        <dbReference type="EMBL" id="SVE09497.1"/>
    </source>
</evidence>
<dbReference type="Pfam" id="PF13385">
    <property type="entry name" value="Laminin_G_3"/>
    <property type="match status" value="1"/>
</dbReference>
<gene>
    <name evidence="1" type="ORF">METZ01_LOCUS462351</name>
</gene>
<accession>A0A383ANU8</accession>
<name>A0A383ANU8_9ZZZZ</name>
<sequence>MVTVPSGYTEIVQKDLISYWSFDSGKMKGKKVIDGFGKHNGNIQGSLKSVKGKIGEAVAFDADKANFIQFDGAKDLDFSQNFTWMCWIKTGANGVLFAKTGAPGGDDKGPKTWWIVDNVLSFDVGWVGNAKDAKAQVSDDKWHHVAVAVEGKAGNIQYYVDGEDTGNGQMAVNQFPEDGFKQRVNMGQDGR</sequence>
<dbReference type="InterPro" id="IPR013320">
    <property type="entry name" value="ConA-like_dom_sf"/>
</dbReference>
<reference evidence="1" key="1">
    <citation type="submission" date="2018-05" db="EMBL/GenBank/DDBJ databases">
        <authorList>
            <person name="Lanie J.A."/>
            <person name="Ng W.-L."/>
            <person name="Kazmierczak K.M."/>
            <person name="Andrzejewski T.M."/>
            <person name="Davidsen T.M."/>
            <person name="Wayne K.J."/>
            <person name="Tettelin H."/>
            <person name="Glass J.I."/>
            <person name="Rusch D."/>
            <person name="Podicherti R."/>
            <person name="Tsui H.-C.T."/>
            <person name="Winkler M.E."/>
        </authorList>
    </citation>
    <scope>NUCLEOTIDE SEQUENCE</scope>
</reference>
<organism evidence="1">
    <name type="scientific">marine metagenome</name>
    <dbReference type="NCBI Taxonomy" id="408172"/>
    <lineage>
        <taxon>unclassified sequences</taxon>
        <taxon>metagenomes</taxon>
        <taxon>ecological metagenomes</taxon>
    </lineage>
</organism>
<protein>
    <recommendedName>
        <fullName evidence="2">LamG-like jellyroll fold domain-containing protein</fullName>
    </recommendedName>
</protein>